<sequence>MYLPLLRPSIDLRSATSTNHEPQPAETSTSSPQISHTPAQPQIEQTQSDLEPNVSVNEESVSDLPVGLHSVSATQPAIHVTEAPSEPPVLPATNGYWLPGFWSSLIGMSGTVPRGKAKTPKASLDLLVGEGKPVLEEMVIPSVAEPRGGGSPARRQMSPYRLNSVGRQSPDRPSPNWFFGLPGLSVLSSPRINLFSMRPSIIRSDTSGTGTLPQTPLKQPTPPDTTMQADMPQMGALSDELPRPPEAEMDEAVAAPPGEPEAVVSKAETPAGPACSPTVLMIRNDPISRLSRRIASSSTVTGSPMLVLELHYLALGGLILSSYCNFADRPQSVVSPSCHLSSTGLPDTGITTAESGDMHVGHYGPDLISSFYMVSLANSVDPIWSATTATGAGAVNAMSGGGESVGTASISRMKMSSGVGLFRRLDWPLSMVQTKTRLGHPGPLIFLAPGPQRPVTLWLAVDAFVHHRLTDLARRKLQPPQQAPLLFVFECASKNMVGKATTACDLDTSVGNCSEQLDMTMSKVTLLSAQ</sequence>
<dbReference type="EMBL" id="CAAALY010002054">
    <property type="protein sequence ID" value="VEL07594.1"/>
    <property type="molecule type" value="Genomic_DNA"/>
</dbReference>
<accession>A0A3S5CBI3</accession>
<feature type="compositionally biased region" description="Low complexity" evidence="1">
    <location>
        <begin position="252"/>
        <end position="264"/>
    </location>
</feature>
<reference evidence="2" key="1">
    <citation type="submission" date="2018-11" db="EMBL/GenBank/DDBJ databases">
        <authorList>
            <consortium name="Pathogen Informatics"/>
        </authorList>
    </citation>
    <scope>NUCLEOTIDE SEQUENCE</scope>
</reference>
<evidence type="ECO:0000313" key="2">
    <source>
        <dbReference type="EMBL" id="VEL07594.1"/>
    </source>
</evidence>
<feature type="region of interest" description="Disordered" evidence="1">
    <location>
        <begin position="203"/>
        <end position="278"/>
    </location>
</feature>
<organism evidence="2 3">
    <name type="scientific">Protopolystoma xenopodis</name>
    <dbReference type="NCBI Taxonomy" id="117903"/>
    <lineage>
        <taxon>Eukaryota</taxon>
        <taxon>Metazoa</taxon>
        <taxon>Spiralia</taxon>
        <taxon>Lophotrochozoa</taxon>
        <taxon>Platyhelminthes</taxon>
        <taxon>Monogenea</taxon>
        <taxon>Polyopisthocotylea</taxon>
        <taxon>Polystomatidea</taxon>
        <taxon>Polystomatidae</taxon>
        <taxon>Protopolystoma</taxon>
    </lineage>
</organism>
<feature type="compositionally biased region" description="Polar residues" evidence="1">
    <location>
        <begin position="14"/>
        <end position="59"/>
    </location>
</feature>
<gene>
    <name evidence="2" type="ORF">PXEA_LOCUS1034</name>
</gene>
<evidence type="ECO:0000256" key="1">
    <source>
        <dbReference type="SAM" id="MobiDB-lite"/>
    </source>
</evidence>
<protein>
    <submittedName>
        <fullName evidence="2">Uncharacterized protein</fullName>
    </submittedName>
</protein>
<name>A0A3S5CBI3_9PLAT</name>
<dbReference type="AlphaFoldDB" id="A0A3S5CBI3"/>
<proteinExistence type="predicted"/>
<feature type="region of interest" description="Disordered" evidence="1">
    <location>
        <begin position="1"/>
        <end position="62"/>
    </location>
</feature>
<keyword evidence="3" id="KW-1185">Reference proteome</keyword>
<evidence type="ECO:0000313" key="3">
    <source>
        <dbReference type="Proteomes" id="UP000784294"/>
    </source>
</evidence>
<comment type="caution">
    <text evidence="2">The sequence shown here is derived from an EMBL/GenBank/DDBJ whole genome shotgun (WGS) entry which is preliminary data.</text>
</comment>
<dbReference type="Proteomes" id="UP000784294">
    <property type="component" value="Unassembled WGS sequence"/>
</dbReference>